<dbReference type="Proteomes" id="UP000798662">
    <property type="component" value="Chromosome 2"/>
</dbReference>
<dbReference type="EMBL" id="CM020619">
    <property type="protein sequence ID" value="KAK1863653.1"/>
    <property type="molecule type" value="Genomic_DNA"/>
</dbReference>
<accession>A0ACC3C1B9</accession>
<gene>
    <name evidence="1" type="ORF">I4F81_006207</name>
</gene>
<evidence type="ECO:0000313" key="1">
    <source>
        <dbReference type="EMBL" id="KAK1863653.1"/>
    </source>
</evidence>
<name>A0ACC3C1B9_PYRYE</name>
<evidence type="ECO:0000313" key="2">
    <source>
        <dbReference type="Proteomes" id="UP000798662"/>
    </source>
</evidence>
<reference evidence="1" key="1">
    <citation type="submission" date="2019-11" db="EMBL/GenBank/DDBJ databases">
        <title>Nori genome reveals adaptations in red seaweeds to the harsh intertidal environment.</title>
        <authorList>
            <person name="Wang D."/>
            <person name="Mao Y."/>
        </authorList>
    </citation>
    <scope>NUCLEOTIDE SEQUENCE</scope>
    <source>
        <tissue evidence="1">Gametophyte</tissue>
    </source>
</reference>
<protein>
    <submittedName>
        <fullName evidence="1">Uncharacterized protein</fullName>
    </submittedName>
</protein>
<proteinExistence type="predicted"/>
<organism evidence="1 2">
    <name type="scientific">Pyropia yezoensis</name>
    <name type="common">Susabi-nori</name>
    <name type="synonym">Porphyra yezoensis</name>
    <dbReference type="NCBI Taxonomy" id="2788"/>
    <lineage>
        <taxon>Eukaryota</taxon>
        <taxon>Rhodophyta</taxon>
        <taxon>Bangiophyceae</taxon>
        <taxon>Bangiales</taxon>
        <taxon>Bangiaceae</taxon>
        <taxon>Pyropia</taxon>
    </lineage>
</organism>
<keyword evidence="2" id="KW-1185">Reference proteome</keyword>
<comment type="caution">
    <text evidence="1">The sequence shown here is derived from an EMBL/GenBank/DDBJ whole genome shotgun (WGS) entry which is preliminary data.</text>
</comment>
<sequence>MTGDAVDGNDGGGASRREVGCGVPRQEFDYQSLATRVRNLYEVLDDAACSVPLLQRHKNSQPGQFNTKRPRALQQFVLGVGGAGLSRREQRLLYAFLTVWDDHGGNSPMDSSEDFSLRAVFLSPTAFVNALRDDLDDAALDAGWPKVRIKEGGVEYEAYYRPVLETVLKMLRETKRLAPWSGKDGPAAPTDRRASPMDGDAFRLCEKDVLDAHGVRAYVIGLHLYSDSSQLSWSGAQKLYPVRVRMINDVSSDVTWVIVAYIPLVRKLTETAADDRSRLRRCGILQRALYACMRTAIAASHVGVETLVGDKMLTAFPRVLLYVCDQPEERSVLCLRAGKCQRPCTTCDVRVEVSGSATALTARERNVVETLERQLEVSLLRQHNIERQRMETLQVYHSLTGFVPALAGMAGLSTPPYLLYKMIGFDALHVLDLGVTRILAQKLVEVFPRMCHGDVPFAGSDAATRRITNFRLLHLGRRSAACRIPPGFFVKADETQSVYTGKHQREGVATTAFTVAGLWRPLRGGPALGTPVNGTTLGELGGASGGNSGAEAAGGVGRGTGADAGRRLAIADQGNVASAAGGDSGGDVAERGAGADAGSSAAQPQQEKTKGVAYDWPAYGAVWGDIPIDEAITAMFAEFAVLHGELTGSVRSTAPPTMTLGVGRAIADRAERFIVKYVTPILGQQHSIKVHKLMCHVMDAIRMHGNIVNGNAATNESLHKEDKPYYARTSRDLDDFTSQLVVQAQGSRTLLQRIAECNEAAAGTGGTGGASEESAAADTAGRGGAMSDCDDHSDASESEEASPGISGQDLPRRMAYHLPLVPLSRLALVDGLAGIEAALGLGGEDHVRIASRAPFLARFDNGTTARQLLHASQSLGGSPWYDTVLYNPTADNSAVSVGEVRAIVRLLCGDVAVLADMEVVAAVPRCPLVARGCTRLAWHVPRGQQEVCLRVVPLQSIRRVVHVVPDFQDLMNRCGLQAEPADMSAPREERLAMRYFLNDFHTWG</sequence>